<feature type="compositionally biased region" description="Basic residues" evidence="1">
    <location>
        <begin position="46"/>
        <end position="57"/>
    </location>
</feature>
<keyword evidence="3" id="KW-1185">Reference proteome</keyword>
<dbReference type="PANTHER" id="PTHR13413">
    <property type="entry name" value="YLP MOTIF CONTAINING PROTEIN NUCLEAR PROTEIN ZAP"/>
    <property type="match status" value="1"/>
</dbReference>
<dbReference type="GO" id="GO:0032204">
    <property type="term" value="P:regulation of telomere maintenance"/>
    <property type="evidence" value="ECO:0007669"/>
    <property type="project" value="TreeGrafter"/>
</dbReference>
<dbReference type="GO" id="GO:0005634">
    <property type="term" value="C:nucleus"/>
    <property type="evidence" value="ECO:0007669"/>
    <property type="project" value="InterPro"/>
</dbReference>
<feature type="region of interest" description="Disordered" evidence="1">
    <location>
        <begin position="173"/>
        <end position="241"/>
    </location>
</feature>
<accession>A0AAD4XWB9</accession>
<organism evidence="2 3">
    <name type="scientific">Papaver atlanticum</name>
    <dbReference type="NCBI Taxonomy" id="357466"/>
    <lineage>
        <taxon>Eukaryota</taxon>
        <taxon>Viridiplantae</taxon>
        <taxon>Streptophyta</taxon>
        <taxon>Embryophyta</taxon>
        <taxon>Tracheophyta</taxon>
        <taxon>Spermatophyta</taxon>
        <taxon>Magnoliopsida</taxon>
        <taxon>Ranunculales</taxon>
        <taxon>Papaveraceae</taxon>
        <taxon>Papaveroideae</taxon>
        <taxon>Papaver</taxon>
    </lineage>
</organism>
<dbReference type="SUPFAM" id="SSF52540">
    <property type="entry name" value="P-loop containing nucleoside triphosphate hydrolases"/>
    <property type="match status" value="1"/>
</dbReference>
<reference evidence="2" key="1">
    <citation type="submission" date="2022-04" db="EMBL/GenBank/DDBJ databases">
        <title>A functionally conserved STORR gene fusion in Papaver species that diverged 16.8 million years ago.</title>
        <authorList>
            <person name="Catania T."/>
        </authorList>
    </citation>
    <scope>NUCLEOTIDE SEQUENCE</scope>
    <source>
        <strain evidence="2">S-188037</strain>
    </source>
</reference>
<feature type="compositionally biased region" description="Pro residues" evidence="1">
    <location>
        <begin position="412"/>
        <end position="429"/>
    </location>
</feature>
<feature type="compositionally biased region" description="Basic and acidic residues" evidence="1">
    <location>
        <begin position="731"/>
        <end position="766"/>
    </location>
</feature>
<dbReference type="EMBL" id="JAJJMB010002020">
    <property type="protein sequence ID" value="KAI3953963.1"/>
    <property type="molecule type" value="Genomic_DNA"/>
</dbReference>
<evidence type="ECO:0000313" key="3">
    <source>
        <dbReference type="Proteomes" id="UP001202328"/>
    </source>
</evidence>
<feature type="region of interest" description="Disordered" evidence="1">
    <location>
        <begin position="824"/>
        <end position="843"/>
    </location>
</feature>
<proteinExistence type="predicted"/>
<dbReference type="AlphaFoldDB" id="A0AAD4XWB9"/>
<evidence type="ECO:0000256" key="1">
    <source>
        <dbReference type="SAM" id="MobiDB-lite"/>
    </source>
</evidence>
<dbReference type="Proteomes" id="UP001202328">
    <property type="component" value="Unassembled WGS sequence"/>
</dbReference>
<feature type="region of interest" description="Disordered" evidence="1">
    <location>
        <begin position="31"/>
        <end position="59"/>
    </location>
</feature>
<dbReference type="InterPro" id="IPR027417">
    <property type="entry name" value="P-loop_NTPase"/>
</dbReference>
<feature type="region of interest" description="Disordered" evidence="1">
    <location>
        <begin position="393"/>
        <end position="429"/>
    </location>
</feature>
<gene>
    <name evidence="2" type="ORF">MKW98_017787</name>
</gene>
<dbReference type="InterPro" id="IPR026314">
    <property type="entry name" value="YLP_motif_con_p1"/>
</dbReference>
<feature type="region of interest" description="Disordered" evidence="1">
    <location>
        <begin position="724"/>
        <end position="779"/>
    </location>
</feature>
<evidence type="ECO:0008006" key="4">
    <source>
        <dbReference type="Google" id="ProtNLM"/>
    </source>
</evidence>
<protein>
    <recommendedName>
        <fullName evidence="4">YLP motif-containing protein 1</fullName>
    </recommendedName>
</protein>
<dbReference type="Gene3D" id="3.40.50.300">
    <property type="entry name" value="P-loop containing nucleotide triphosphate hydrolases"/>
    <property type="match status" value="1"/>
</dbReference>
<comment type="caution">
    <text evidence="2">The sequence shown here is derived from an EMBL/GenBank/DDBJ whole genome shotgun (WGS) entry which is preliminary data.</text>
</comment>
<dbReference type="PANTHER" id="PTHR13413:SF0">
    <property type="entry name" value="YLP MOTIF-CONTAINING PROTEIN 1"/>
    <property type="match status" value="1"/>
</dbReference>
<sequence length="877" mass="97778">MDDSWRYRPIQGNNNICPSCSTPHYPFCSHNQPPPPLDRNGYGPPIHHHHHHHHHQRPYFDPYHDSNSRVMPPLPSYGNLNDVSWNSSGHVRKYPEPLQNSSVGVNGLTSSYDYGNSGEFFESDRMNKRIKVDNNMNPGSIGPAPGPPVVGDYNLNANGAYKDDERRLGLVRQHGGNSSFHPGGLGGGEARGSDWVPRPPSNNGATNFHDSGFVSVDQQRKRSETNGFHPGFTSVDHWSDNHLKAPSTQSYAASVYQTGGPNYNPSAQQGQVAVVHEEKGFQHMNQREVYYQSKQHGDIIQPPNVSYGASYPGTQASQGEFRAYSYQPLQSKDTEPTKGLRSNLTSWQMSPASYLPNQDLHYHGHTRDLRHSIEVKPPQFEGIQKPHNFPLSDKFGAPNSWEQAPQTFGVQPPLPPGPPPPLPVDPPPGPPLLHMQATTSPNMMPFLYPIPVGSFDAPHSLLSSAYKTQSFPLKHPSPDKPKRIDASLLLRQPHRATRPDPIVIILRGLPGSGKSYLAKMLRDLEVENGGGAPRIHSMDDYFMNEVEKVDEREESKTAKGRRKTVTKKVMEYCYEPEMEEAYRASMLKAFRKTLEDGSFTFIIVDDRNLRVADFAQFWATAKRMGYEVYLLEAAYKDPMGCAARNVHGFTSDDIQKMATLWEEAPPLYLQLDTQSLIRGDGPNDCGIKEVDMDMEEDVACDEGSAKLQDPGSLRAMEPLVKDDATDGLLNDGERWHDEGNDDSIGVKELGRSKWSLDEDEYTERPRGPKGKLNSPSGLLKPYSMKKKSVHWGDQGGRTGFSIGAAKKSSMKSLVIGPGAGYNLKSNPVSEEVKSGNESSWGTKSSVFQEHIRAEHESFRAVFDRRRHRIQGLDAEDE</sequence>
<dbReference type="FunFam" id="3.40.50.300:FF:000978">
    <property type="entry name" value="YLP motif-containing protein 1 isoform X3"/>
    <property type="match status" value="1"/>
</dbReference>
<name>A0AAD4XWB9_9MAGN</name>
<evidence type="ECO:0000313" key="2">
    <source>
        <dbReference type="EMBL" id="KAI3953963.1"/>
    </source>
</evidence>
<feature type="compositionally biased region" description="Polar residues" evidence="1">
    <location>
        <begin position="400"/>
        <end position="409"/>
    </location>
</feature>